<organism evidence="1 2">
    <name type="scientific">Anthostomella pinea</name>
    <dbReference type="NCBI Taxonomy" id="933095"/>
    <lineage>
        <taxon>Eukaryota</taxon>
        <taxon>Fungi</taxon>
        <taxon>Dikarya</taxon>
        <taxon>Ascomycota</taxon>
        <taxon>Pezizomycotina</taxon>
        <taxon>Sordariomycetes</taxon>
        <taxon>Xylariomycetidae</taxon>
        <taxon>Xylariales</taxon>
        <taxon>Xylariaceae</taxon>
        <taxon>Anthostomella</taxon>
    </lineage>
</organism>
<keyword evidence="2" id="KW-1185">Reference proteome</keyword>
<dbReference type="AlphaFoldDB" id="A0AAI8YGM0"/>
<evidence type="ECO:0000313" key="2">
    <source>
        <dbReference type="Proteomes" id="UP001295740"/>
    </source>
</evidence>
<sequence length="54" mass="6430">MSVTQSAKSRYLKEENLSRLLARLFPGQADFNIRLRDDQWCFTVPREVTEDEIR</sequence>
<reference evidence="1" key="1">
    <citation type="submission" date="2023-10" db="EMBL/GenBank/DDBJ databases">
        <authorList>
            <person name="Hackl T."/>
        </authorList>
    </citation>
    <scope>NUCLEOTIDE SEQUENCE</scope>
</reference>
<protein>
    <submittedName>
        <fullName evidence="1">Uu.00g114280.m01.CDS01</fullName>
    </submittedName>
</protein>
<proteinExistence type="predicted"/>
<name>A0AAI8YGM0_9PEZI</name>
<evidence type="ECO:0000313" key="1">
    <source>
        <dbReference type="EMBL" id="CAJ2504034.1"/>
    </source>
</evidence>
<dbReference type="Proteomes" id="UP001295740">
    <property type="component" value="Unassembled WGS sequence"/>
</dbReference>
<accession>A0AAI8YGM0</accession>
<gene>
    <name evidence="1" type="ORF">KHLLAP_LOCUS4502</name>
</gene>
<dbReference type="EMBL" id="CAUWAG010000006">
    <property type="protein sequence ID" value="CAJ2504034.1"/>
    <property type="molecule type" value="Genomic_DNA"/>
</dbReference>
<comment type="caution">
    <text evidence="1">The sequence shown here is derived from an EMBL/GenBank/DDBJ whole genome shotgun (WGS) entry which is preliminary data.</text>
</comment>